<keyword evidence="5" id="KW-1185">Reference proteome</keyword>
<feature type="domain" description="Carrier" evidence="3">
    <location>
        <begin position="114"/>
        <end position="189"/>
    </location>
</feature>
<dbReference type="InterPro" id="IPR036736">
    <property type="entry name" value="ACP-like_sf"/>
</dbReference>
<gene>
    <name evidence="4" type="ORF">BJP37_02475</name>
</gene>
<dbReference type="Gene3D" id="1.10.1200.10">
    <property type="entry name" value="ACP-like"/>
    <property type="match status" value="3"/>
</dbReference>
<reference evidence="4 5" key="1">
    <citation type="submission" date="2016-10" db="EMBL/GenBank/DDBJ databases">
        <title>Comparative genomics uncovers the prolific and rare metabolic potential of the cyanobacterial genus Moorea.</title>
        <authorList>
            <person name="Leao T."/>
            <person name="Castelao G."/>
            <person name="Korobeynikov A."/>
            <person name="Monroe E.A."/>
            <person name="Podell S."/>
            <person name="Glukhov E."/>
            <person name="Allen E."/>
            <person name="Gerwick W.H."/>
            <person name="Gerwick L."/>
        </authorList>
    </citation>
    <scope>NUCLEOTIDE SEQUENCE [LARGE SCALE GENOMIC DNA]</scope>
    <source>
        <strain evidence="4 5">PNG5-198</strain>
    </source>
</reference>
<dbReference type="Proteomes" id="UP000186657">
    <property type="component" value="Unassembled WGS sequence"/>
</dbReference>
<dbReference type="Pfam" id="PF00109">
    <property type="entry name" value="ketoacyl-synt"/>
    <property type="match status" value="1"/>
</dbReference>
<dbReference type="EMBL" id="MKZS01000001">
    <property type="protein sequence ID" value="OLT58077.1"/>
    <property type="molecule type" value="Genomic_DNA"/>
</dbReference>
<evidence type="ECO:0000313" key="4">
    <source>
        <dbReference type="EMBL" id="OLT58077.1"/>
    </source>
</evidence>
<organism evidence="4 5">
    <name type="scientific">Moorena bouillonii PNG</name>
    <dbReference type="NCBI Taxonomy" id="568701"/>
    <lineage>
        <taxon>Bacteria</taxon>
        <taxon>Bacillati</taxon>
        <taxon>Cyanobacteriota</taxon>
        <taxon>Cyanophyceae</taxon>
        <taxon>Coleofasciculales</taxon>
        <taxon>Coleofasciculaceae</taxon>
        <taxon>Moorena</taxon>
    </lineage>
</organism>
<dbReference type="PROSITE" id="PS50075">
    <property type="entry name" value="CARRIER"/>
    <property type="match status" value="3"/>
</dbReference>
<evidence type="ECO:0000256" key="1">
    <source>
        <dbReference type="ARBA" id="ARBA00022450"/>
    </source>
</evidence>
<proteinExistence type="predicted"/>
<dbReference type="Gene3D" id="3.40.47.10">
    <property type="match status" value="1"/>
</dbReference>
<keyword evidence="2" id="KW-0597">Phosphoprotein</keyword>
<keyword evidence="1" id="KW-0596">Phosphopantetheine</keyword>
<dbReference type="InterPro" id="IPR014030">
    <property type="entry name" value="Ketoacyl_synth_N"/>
</dbReference>
<dbReference type="InterPro" id="IPR009081">
    <property type="entry name" value="PP-bd_ACP"/>
</dbReference>
<dbReference type="InterPro" id="IPR020806">
    <property type="entry name" value="PKS_PP-bd"/>
</dbReference>
<dbReference type="InterPro" id="IPR006162">
    <property type="entry name" value="Ppantetheine_attach_site"/>
</dbReference>
<protein>
    <recommendedName>
        <fullName evidence="3">Carrier domain-containing protein</fullName>
    </recommendedName>
</protein>
<dbReference type="InterPro" id="IPR050091">
    <property type="entry name" value="PKS_NRPS_Biosynth_Enz"/>
</dbReference>
<dbReference type="Pfam" id="PF00550">
    <property type="entry name" value="PP-binding"/>
    <property type="match status" value="3"/>
</dbReference>
<dbReference type="GO" id="GO:0004312">
    <property type="term" value="F:fatty acid synthase activity"/>
    <property type="evidence" value="ECO:0007669"/>
    <property type="project" value="TreeGrafter"/>
</dbReference>
<sequence>MNGKILGVIYSERILPAKVSNKSIGRNNLSSLTTSQGSAIEIIGMNFLPEIQEKGWDAQCLEFLLYWFTISGIEQLDGITDPQSYIDRAHIVKKKDIFQPNELETKSIEVKENQFKEQLVEESIRYILGEQRMTAYSPSRPLMEMGLDSLELLELRTLLSDRLGVELEPTFFFQYGTPKAIIGYFNKKGKESEENLVEECIRYILGEQRMTAYSPSRPLMEMGLDSLELLELRTLLSDRLGVELEPTFFFQYGTPKAIIGYFNKKGKESEENLVEECIRYILGEQRMTAYSPSRPLMEMGLDSLELLELRTLLSDRFGVELEPTFFFQYGTPKAIIGYFNNQKFEQEQSIIRSLYDLNENEKEIKSEYDYDFYEAQSEDLIAIIGMACRLPGGVNSTAEYWSLLRNGVRLVLTRSL</sequence>
<evidence type="ECO:0000256" key="2">
    <source>
        <dbReference type="ARBA" id="ARBA00022553"/>
    </source>
</evidence>
<feature type="domain" description="Carrier" evidence="3">
    <location>
        <begin position="268"/>
        <end position="343"/>
    </location>
</feature>
<dbReference type="SMART" id="SM00823">
    <property type="entry name" value="PKS_PP"/>
    <property type="match status" value="3"/>
</dbReference>
<dbReference type="InterPro" id="IPR016039">
    <property type="entry name" value="Thiolase-like"/>
</dbReference>
<dbReference type="RefSeq" id="WP_075896237.1">
    <property type="nucleotide sequence ID" value="NZ_MKZS01000001.1"/>
</dbReference>
<comment type="caution">
    <text evidence="4">The sequence shown here is derived from an EMBL/GenBank/DDBJ whole genome shotgun (WGS) entry which is preliminary data.</text>
</comment>
<dbReference type="PANTHER" id="PTHR43775:SF37">
    <property type="entry name" value="SI:DKEY-61P9.11"/>
    <property type="match status" value="1"/>
</dbReference>
<dbReference type="AlphaFoldDB" id="A0A1U7MWI3"/>
<evidence type="ECO:0000313" key="5">
    <source>
        <dbReference type="Proteomes" id="UP000186657"/>
    </source>
</evidence>
<feature type="domain" description="Carrier" evidence="3">
    <location>
        <begin position="191"/>
        <end position="266"/>
    </location>
</feature>
<dbReference type="GO" id="GO:0031177">
    <property type="term" value="F:phosphopantetheine binding"/>
    <property type="evidence" value="ECO:0007669"/>
    <property type="project" value="InterPro"/>
</dbReference>
<dbReference type="PANTHER" id="PTHR43775">
    <property type="entry name" value="FATTY ACID SYNTHASE"/>
    <property type="match status" value="1"/>
</dbReference>
<accession>A0A1U7MWI3</accession>
<evidence type="ECO:0000259" key="3">
    <source>
        <dbReference type="PROSITE" id="PS50075"/>
    </source>
</evidence>
<dbReference type="SUPFAM" id="SSF47336">
    <property type="entry name" value="ACP-like"/>
    <property type="match status" value="3"/>
</dbReference>
<dbReference type="GO" id="GO:0006633">
    <property type="term" value="P:fatty acid biosynthetic process"/>
    <property type="evidence" value="ECO:0007669"/>
    <property type="project" value="TreeGrafter"/>
</dbReference>
<name>A0A1U7MWI3_9CYAN</name>
<dbReference type="PROSITE" id="PS00012">
    <property type="entry name" value="PHOSPHOPANTETHEINE"/>
    <property type="match status" value="3"/>
</dbReference>
<dbReference type="Gene3D" id="3.40.630.30">
    <property type="match status" value="1"/>
</dbReference>